<keyword evidence="3" id="KW-1185">Reference proteome</keyword>
<evidence type="ECO:0008006" key="4">
    <source>
        <dbReference type="Google" id="ProtNLM"/>
    </source>
</evidence>
<accession>A0A1J0MDY5</accession>
<feature type="transmembrane region" description="Helical" evidence="1">
    <location>
        <begin position="6"/>
        <end position="24"/>
    </location>
</feature>
<keyword evidence="1" id="KW-1133">Transmembrane helix</keyword>
<organism evidence="2 3">
    <name type="scientific">Mycobacterium phage Taptic</name>
    <dbReference type="NCBI Taxonomy" id="1920305"/>
    <lineage>
        <taxon>Viruses</taxon>
        <taxon>Duplodnaviria</taxon>
        <taxon>Heunggongvirae</taxon>
        <taxon>Uroviricota</taxon>
        <taxon>Caudoviricetes</taxon>
        <taxon>Northamptonvirus</taxon>
        <taxon>Northamptonvirus taptic</taxon>
    </lineage>
</organism>
<keyword evidence="1" id="KW-0812">Transmembrane</keyword>
<gene>
    <name evidence="2" type="ORF">SEA_TAPTIC_5</name>
</gene>
<feature type="transmembrane region" description="Helical" evidence="1">
    <location>
        <begin position="72"/>
        <end position="100"/>
    </location>
</feature>
<keyword evidence="1" id="KW-0472">Membrane</keyword>
<name>A0A1J0MDY5_9CAUD</name>
<dbReference type="InterPro" id="IPR010773">
    <property type="entry name" value="Mycophage_PG1_Gp7"/>
</dbReference>
<proteinExistence type="predicted"/>
<dbReference type="Proteomes" id="UP000225735">
    <property type="component" value="Segment"/>
</dbReference>
<evidence type="ECO:0000313" key="2">
    <source>
        <dbReference type="EMBL" id="APD19235.1"/>
    </source>
</evidence>
<dbReference type="Pfam" id="PF07098">
    <property type="entry name" value="DUF1360"/>
    <property type="match status" value="1"/>
</dbReference>
<sequence length="134" mass="14541">MSLGDVLLVLAIYVLVAARITRLVNYDQILDPIRLRIAARAADAYTAAGSSIGDVQARNLASYNRWAKLTDFLACPWCIGFWVCAALAPAAVAVIGWPWWTVAVLPFAASHLVGIGDPLAADDMEIVEEKEEQQ</sequence>
<evidence type="ECO:0000256" key="1">
    <source>
        <dbReference type="SAM" id="Phobius"/>
    </source>
</evidence>
<dbReference type="EMBL" id="KY130461">
    <property type="protein sequence ID" value="APD19235.1"/>
    <property type="molecule type" value="Genomic_DNA"/>
</dbReference>
<evidence type="ECO:0000313" key="3">
    <source>
        <dbReference type="Proteomes" id="UP000225735"/>
    </source>
</evidence>
<protein>
    <recommendedName>
        <fullName evidence="4">DUF1360 domain-containing protein</fullName>
    </recommendedName>
</protein>
<reference evidence="2 3" key="1">
    <citation type="submission" date="2016-11" db="EMBL/GenBank/DDBJ databases">
        <authorList>
            <person name="Seier E.R."/>
            <person name="Hipwell C.M."/>
            <person name="Kelliher A.B."/>
            <person name="Lando N.A."/>
            <person name="Tsaousis B.E."/>
            <person name="Esposito E.C."/>
            <person name="Heckman E.L."/>
            <person name="Mageeney C.M."/>
            <person name="Kenna M.A."/>
            <person name="Ware V.C."/>
            <person name="Garlena R.A."/>
            <person name="Russell D.A."/>
            <person name="Pope W.H."/>
            <person name="Jacobs-Sera D."/>
            <person name="Hendrix R.W."/>
            <person name="Hatfull G.F."/>
        </authorList>
    </citation>
    <scope>NUCLEOTIDE SEQUENCE [LARGE SCALE GENOMIC DNA]</scope>
</reference>